<evidence type="ECO:0000313" key="3">
    <source>
        <dbReference type="Proteomes" id="UP000295281"/>
    </source>
</evidence>
<feature type="compositionally biased region" description="Low complexity" evidence="1">
    <location>
        <begin position="36"/>
        <end position="48"/>
    </location>
</feature>
<feature type="compositionally biased region" description="Gly residues" evidence="1">
    <location>
        <begin position="1"/>
        <end position="13"/>
    </location>
</feature>
<sequence length="59" mass="5851">MAGKGFSGAGHAGGSTIRNTGEEVYGLDTALDHADTPTTPGNTGGHTPARGTQNLPTTQ</sequence>
<reference evidence="2 3" key="1">
    <citation type="submission" date="2019-03" db="EMBL/GenBank/DDBJ databases">
        <title>Genomic Encyclopedia of Type Strains, Phase IV (KMG-IV): sequencing the most valuable type-strain genomes for metagenomic binning, comparative biology and taxonomic classification.</title>
        <authorList>
            <person name="Goeker M."/>
        </authorList>
    </citation>
    <scope>NUCLEOTIDE SEQUENCE [LARGE SCALE GENOMIC DNA]</scope>
    <source>
        <strain evidence="2 3">DSM 46770</strain>
    </source>
</reference>
<dbReference type="AlphaFoldDB" id="A0A4R6V133"/>
<evidence type="ECO:0000313" key="2">
    <source>
        <dbReference type="EMBL" id="TDQ53745.1"/>
    </source>
</evidence>
<protein>
    <submittedName>
        <fullName evidence="2">Uncharacterized protein</fullName>
    </submittedName>
</protein>
<comment type="caution">
    <text evidence="2">The sequence shown here is derived from an EMBL/GenBank/DDBJ whole genome shotgun (WGS) entry which is preliminary data.</text>
</comment>
<dbReference type="EMBL" id="SNYN01000003">
    <property type="protein sequence ID" value="TDQ53745.1"/>
    <property type="molecule type" value="Genomic_DNA"/>
</dbReference>
<feature type="compositionally biased region" description="Polar residues" evidence="1">
    <location>
        <begin position="50"/>
        <end position="59"/>
    </location>
</feature>
<feature type="region of interest" description="Disordered" evidence="1">
    <location>
        <begin position="1"/>
        <end position="59"/>
    </location>
</feature>
<gene>
    <name evidence="2" type="ORF">EV190_103196</name>
</gene>
<name>A0A4R6V133_9ACTN</name>
<dbReference type="Proteomes" id="UP000295281">
    <property type="component" value="Unassembled WGS sequence"/>
</dbReference>
<organism evidence="2 3">
    <name type="scientific">Actinorugispora endophytica</name>
    <dbReference type="NCBI Taxonomy" id="1605990"/>
    <lineage>
        <taxon>Bacteria</taxon>
        <taxon>Bacillati</taxon>
        <taxon>Actinomycetota</taxon>
        <taxon>Actinomycetes</taxon>
        <taxon>Streptosporangiales</taxon>
        <taxon>Nocardiopsidaceae</taxon>
        <taxon>Actinorugispora</taxon>
    </lineage>
</organism>
<accession>A0A4R6V133</accession>
<dbReference type="RefSeq" id="WP_133740658.1">
    <property type="nucleotide sequence ID" value="NZ_SNYN01000003.1"/>
</dbReference>
<evidence type="ECO:0000256" key="1">
    <source>
        <dbReference type="SAM" id="MobiDB-lite"/>
    </source>
</evidence>
<proteinExistence type="predicted"/>
<keyword evidence="3" id="KW-1185">Reference proteome</keyword>